<keyword evidence="2" id="KW-1185">Reference proteome</keyword>
<sequence length="117" mass="12510">MFDRYKTLDESVTTLNGGICRVLDSIAPERTIKVSRRLGLLKTKSSVNPLNLDVEGLNDYFVSIGGSCVSDDLLLAACMCGDGDQQFTSVEITISDVEKNLKRISTGAVGPDGIPIG</sequence>
<gene>
    <name evidence="1" type="ORF">KQX54_012461</name>
</gene>
<evidence type="ECO:0000313" key="2">
    <source>
        <dbReference type="Proteomes" id="UP000826195"/>
    </source>
</evidence>
<accession>A0AAV7IYV6</accession>
<evidence type="ECO:0000313" key="1">
    <source>
        <dbReference type="EMBL" id="KAH0561079.1"/>
    </source>
</evidence>
<dbReference type="EMBL" id="JAHXZJ010000374">
    <property type="protein sequence ID" value="KAH0561079.1"/>
    <property type="molecule type" value="Genomic_DNA"/>
</dbReference>
<dbReference type="Proteomes" id="UP000826195">
    <property type="component" value="Unassembled WGS sequence"/>
</dbReference>
<organism evidence="1 2">
    <name type="scientific">Cotesia glomerata</name>
    <name type="common">Lepidopteran parasitic wasp</name>
    <name type="synonym">Apanteles glomeratus</name>
    <dbReference type="NCBI Taxonomy" id="32391"/>
    <lineage>
        <taxon>Eukaryota</taxon>
        <taxon>Metazoa</taxon>
        <taxon>Ecdysozoa</taxon>
        <taxon>Arthropoda</taxon>
        <taxon>Hexapoda</taxon>
        <taxon>Insecta</taxon>
        <taxon>Pterygota</taxon>
        <taxon>Neoptera</taxon>
        <taxon>Endopterygota</taxon>
        <taxon>Hymenoptera</taxon>
        <taxon>Apocrita</taxon>
        <taxon>Ichneumonoidea</taxon>
        <taxon>Braconidae</taxon>
        <taxon>Microgastrinae</taxon>
        <taxon>Cotesia</taxon>
    </lineage>
</organism>
<protein>
    <submittedName>
        <fullName evidence="1">Uncharacterized protein</fullName>
    </submittedName>
</protein>
<feature type="non-terminal residue" evidence="1">
    <location>
        <position position="117"/>
    </location>
</feature>
<comment type="caution">
    <text evidence="1">The sequence shown here is derived from an EMBL/GenBank/DDBJ whole genome shotgun (WGS) entry which is preliminary data.</text>
</comment>
<name>A0AAV7IYV6_COTGL</name>
<reference evidence="1 2" key="1">
    <citation type="journal article" date="2021" name="J. Hered.">
        <title>A chromosome-level genome assembly of the parasitoid wasp, Cotesia glomerata (Hymenoptera: Braconidae).</title>
        <authorList>
            <person name="Pinto B.J."/>
            <person name="Weis J.J."/>
            <person name="Gamble T."/>
            <person name="Ode P.J."/>
            <person name="Paul R."/>
            <person name="Zaspel J.M."/>
        </authorList>
    </citation>
    <scope>NUCLEOTIDE SEQUENCE [LARGE SCALE GENOMIC DNA]</scope>
    <source>
        <strain evidence="1">CgM1</strain>
    </source>
</reference>
<dbReference type="AlphaFoldDB" id="A0AAV7IYV6"/>
<proteinExistence type="predicted"/>